<evidence type="ECO:0000256" key="1">
    <source>
        <dbReference type="SAM" id="MobiDB-lite"/>
    </source>
</evidence>
<dbReference type="EMBL" id="HBHA01000709">
    <property type="protein sequence ID" value="CAD9577679.1"/>
    <property type="molecule type" value="Transcribed_RNA"/>
</dbReference>
<evidence type="ECO:0000256" key="2">
    <source>
        <dbReference type="SAM" id="Phobius"/>
    </source>
</evidence>
<keyword evidence="2" id="KW-1133">Transmembrane helix</keyword>
<protein>
    <submittedName>
        <fullName evidence="3">Uncharacterized protein</fullName>
    </submittedName>
</protein>
<organism evidence="3">
    <name type="scientific">Bigelowiella natans</name>
    <name type="common">Pedinomonas minutissima</name>
    <name type="synonym">Chlorarachnion sp. (strain CCMP621)</name>
    <dbReference type="NCBI Taxonomy" id="227086"/>
    <lineage>
        <taxon>Eukaryota</taxon>
        <taxon>Sar</taxon>
        <taxon>Rhizaria</taxon>
        <taxon>Cercozoa</taxon>
        <taxon>Chlorarachniophyceae</taxon>
        <taxon>Bigelowiella</taxon>
    </lineage>
</organism>
<name>A0A6T9YHK3_BIGNA</name>
<feature type="region of interest" description="Disordered" evidence="1">
    <location>
        <begin position="201"/>
        <end position="221"/>
    </location>
</feature>
<keyword evidence="2" id="KW-0472">Membrane</keyword>
<reference evidence="3" key="1">
    <citation type="submission" date="2021-01" db="EMBL/GenBank/DDBJ databases">
        <authorList>
            <person name="Corre E."/>
            <person name="Pelletier E."/>
            <person name="Niang G."/>
            <person name="Scheremetjew M."/>
            <person name="Finn R."/>
            <person name="Kale V."/>
            <person name="Holt S."/>
            <person name="Cochrane G."/>
            <person name="Meng A."/>
            <person name="Brown T."/>
            <person name="Cohen L."/>
        </authorList>
    </citation>
    <scope>NUCLEOTIDE SEQUENCE</scope>
    <source>
        <strain evidence="3">CCMP1258.1</strain>
    </source>
</reference>
<evidence type="ECO:0000313" key="3">
    <source>
        <dbReference type="EMBL" id="CAD9577679.1"/>
    </source>
</evidence>
<accession>A0A6T9YHK3</accession>
<feature type="transmembrane region" description="Helical" evidence="2">
    <location>
        <begin position="97"/>
        <end position="119"/>
    </location>
</feature>
<sequence length="287" mass="31339">MSFVRFTKGRDPFGPYVKFYILSSVASTSTTWLLLVLLIWYKIEEAVLIGSLAMGSVSCLLVGAYVYYGLALRRKLLETDSLTGSSMHSKTTKKLRFLAPLQGIMFLGLTGVWITSAVLAYNEEALAVTVPLQLVFEACIMGLTLWMYSNTVQKISGSKASSSGKTGSNSVDRRVRTPSHGAGTLRALDLEGNSQGIRTQKVTTSRHSSQAKLPKFSHSSQHKLPNFGQDSVKSRKMNGSYDIVTIACSESDTSAIEGTTQTSNSVDSKSPPHLRKLRNFSSTIYVN</sequence>
<dbReference type="AlphaFoldDB" id="A0A6T9YHK3"/>
<feature type="transmembrane region" description="Helical" evidence="2">
    <location>
        <begin position="125"/>
        <end position="148"/>
    </location>
</feature>
<feature type="region of interest" description="Disordered" evidence="1">
    <location>
        <begin position="157"/>
        <end position="183"/>
    </location>
</feature>
<feature type="transmembrane region" description="Helical" evidence="2">
    <location>
        <begin position="20"/>
        <end position="41"/>
    </location>
</feature>
<feature type="compositionally biased region" description="Low complexity" evidence="1">
    <location>
        <begin position="157"/>
        <end position="170"/>
    </location>
</feature>
<proteinExistence type="predicted"/>
<keyword evidence="2" id="KW-0812">Transmembrane</keyword>
<feature type="transmembrane region" description="Helical" evidence="2">
    <location>
        <begin position="47"/>
        <end position="68"/>
    </location>
</feature>
<gene>
    <name evidence="3" type="ORF">BIGN1055_LOCUS463</name>
</gene>